<evidence type="ECO:0000256" key="1">
    <source>
        <dbReference type="SAM" id="MobiDB-lite"/>
    </source>
</evidence>
<feature type="transmembrane region" description="Helical" evidence="2">
    <location>
        <begin position="80"/>
        <end position="102"/>
    </location>
</feature>
<keyword evidence="2" id="KW-0812">Transmembrane</keyword>
<feature type="region of interest" description="Disordered" evidence="1">
    <location>
        <begin position="207"/>
        <end position="264"/>
    </location>
</feature>
<gene>
    <name evidence="3" type="ORF">VP01_455g2</name>
</gene>
<organism evidence="3 4">
    <name type="scientific">Puccinia sorghi</name>
    <dbReference type="NCBI Taxonomy" id="27349"/>
    <lineage>
        <taxon>Eukaryota</taxon>
        <taxon>Fungi</taxon>
        <taxon>Dikarya</taxon>
        <taxon>Basidiomycota</taxon>
        <taxon>Pucciniomycotina</taxon>
        <taxon>Pucciniomycetes</taxon>
        <taxon>Pucciniales</taxon>
        <taxon>Pucciniaceae</taxon>
        <taxon>Puccinia</taxon>
    </lineage>
</organism>
<feature type="transmembrane region" description="Helical" evidence="2">
    <location>
        <begin position="114"/>
        <end position="133"/>
    </location>
</feature>
<name>A0A0L6UQQ3_9BASI</name>
<keyword evidence="2" id="KW-0472">Membrane</keyword>
<evidence type="ECO:0000313" key="3">
    <source>
        <dbReference type="EMBL" id="KNZ50180.1"/>
    </source>
</evidence>
<keyword evidence="2" id="KW-1133">Transmembrane helix</keyword>
<dbReference type="AlphaFoldDB" id="A0A0L6UQQ3"/>
<evidence type="ECO:0000313" key="4">
    <source>
        <dbReference type="Proteomes" id="UP000037035"/>
    </source>
</evidence>
<feature type="non-terminal residue" evidence="3">
    <location>
        <position position="1"/>
    </location>
</feature>
<protein>
    <submittedName>
        <fullName evidence="3">Uncharacterized protein</fullName>
    </submittedName>
</protein>
<evidence type="ECO:0000256" key="2">
    <source>
        <dbReference type="SAM" id="Phobius"/>
    </source>
</evidence>
<dbReference type="VEuPathDB" id="FungiDB:VP01_455g2"/>
<dbReference type="EMBL" id="LAVV01009679">
    <property type="protein sequence ID" value="KNZ50180.1"/>
    <property type="molecule type" value="Genomic_DNA"/>
</dbReference>
<proteinExistence type="predicted"/>
<accession>A0A0L6UQQ3</accession>
<comment type="caution">
    <text evidence="3">The sequence shown here is derived from an EMBL/GenBank/DDBJ whole genome shotgun (WGS) entry which is preliminary data.</text>
</comment>
<reference evidence="3 4" key="1">
    <citation type="submission" date="2015-08" db="EMBL/GenBank/DDBJ databases">
        <title>Next Generation Sequencing and Analysis of the Genome of Puccinia sorghi L Schw, the Causal Agent of Maize Common Rust.</title>
        <authorList>
            <person name="Rochi L."/>
            <person name="Burguener G."/>
            <person name="Darino M."/>
            <person name="Turjanski A."/>
            <person name="Kreff E."/>
            <person name="Dieguez M.J."/>
            <person name="Sacco F."/>
        </authorList>
    </citation>
    <scope>NUCLEOTIDE SEQUENCE [LARGE SCALE GENOMIC DNA]</scope>
    <source>
        <strain evidence="3 4">RO10H11247</strain>
    </source>
</reference>
<sequence length="457" mass="50134">SAESPATIQDNRNSGSSYGWAIAFPHRPEGFEDCDPYHRSTSTVFHTLADEPVPPSCRRGQKSKFIRHTFSHQHQQHYRLLATLIASAMLRLALLVAFLSILLPEPLSALQVSLPFLGGILGLNGPIVLVTFLKIKPFKCAPLFEGASLIAIGHNIGEGVNGGKAAVSGGSAFRDAGSLAKSVANPSVKGAHTADLFGAGNQGHELGKLGLGKSGSQHENSLLAGKPQGKEEPNPLKPTPETESLKPQKVPNPNETPHTPASGEGAAVFGETLFFLIQPTVKPLRDYPFYTRVKEWYRQATTNKMLIHLSKYGDEEVKAWAKDNPFVQQASKLANEETVVGHYLSKVVVPNWRQTWPKLPDGQLSRMEKVSKGWRNMFGNQQGLRRGIERVISLPFWPLAYVSQQVSKLREAYNLKFIKWLRVNAPKNIAATIPHFAIEDQAKLAATAKVHPINTHP</sequence>
<dbReference type="Proteomes" id="UP000037035">
    <property type="component" value="Unassembled WGS sequence"/>
</dbReference>
<dbReference type="OrthoDB" id="2507690at2759"/>
<keyword evidence="4" id="KW-1185">Reference proteome</keyword>